<feature type="chain" id="PRO_5030032291" description="DUF4440 domain-containing protein" evidence="1">
    <location>
        <begin position="19"/>
        <end position="191"/>
    </location>
</feature>
<organism evidence="2 3">
    <name type="scientific">Shewanella morhuae</name>
    <dbReference type="NCBI Taxonomy" id="365591"/>
    <lineage>
        <taxon>Bacteria</taxon>
        <taxon>Pseudomonadati</taxon>
        <taxon>Pseudomonadota</taxon>
        <taxon>Gammaproteobacteria</taxon>
        <taxon>Alteromonadales</taxon>
        <taxon>Shewanellaceae</taxon>
        <taxon>Shewanella</taxon>
    </lineage>
</organism>
<evidence type="ECO:0008006" key="4">
    <source>
        <dbReference type="Google" id="ProtNLM"/>
    </source>
</evidence>
<evidence type="ECO:0000313" key="3">
    <source>
        <dbReference type="Proteomes" id="UP000255061"/>
    </source>
</evidence>
<accession>A0A380A2H8</accession>
<dbReference type="OrthoDB" id="6270236at2"/>
<evidence type="ECO:0000313" key="2">
    <source>
        <dbReference type="EMBL" id="SUI72271.1"/>
    </source>
</evidence>
<dbReference type="EMBL" id="UGYV01000001">
    <property type="protein sequence ID" value="SUI72271.1"/>
    <property type="molecule type" value="Genomic_DNA"/>
</dbReference>
<feature type="signal peptide" evidence="1">
    <location>
        <begin position="1"/>
        <end position="18"/>
    </location>
</feature>
<dbReference type="SUPFAM" id="SSF54427">
    <property type="entry name" value="NTF2-like"/>
    <property type="match status" value="1"/>
</dbReference>
<dbReference type="InterPro" id="IPR032710">
    <property type="entry name" value="NTF2-like_dom_sf"/>
</dbReference>
<sequence length="191" mass="21608">MKFLLLALMCLLSQPSFANPAKVSTTASVDTLINANYPMFIRAFNQLSSEVTREIYTDEASYLSESQNKEIYYGRDSIAAIYQKFFDKILKKKASIDIDFRVTKRKIWGNGAIDTGYYLVRFYPAQETGEPVSEFAGKFAIGTEKVSATQWKVTLDTSNRAESSYYLNAKPVPNLYYGRQFPPLPSGKKLP</sequence>
<evidence type="ECO:0000256" key="1">
    <source>
        <dbReference type="SAM" id="SignalP"/>
    </source>
</evidence>
<dbReference type="RefSeq" id="WP_076500483.1">
    <property type="nucleotide sequence ID" value="NZ_FTNN01000012.1"/>
</dbReference>
<dbReference type="AlphaFoldDB" id="A0A1N6Z5T6"/>
<accession>A0A1N6Z5T6</accession>
<dbReference type="Gene3D" id="3.10.450.50">
    <property type="match status" value="1"/>
</dbReference>
<name>A0A1N6Z5T6_9GAMM</name>
<keyword evidence="1" id="KW-0732">Signal</keyword>
<proteinExistence type="predicted"/>
<dbReference type="STRING" id="365591.SAMN05421840_11217"/>
<protein>
    <recommendedName>
        <fullName evidence="4">DUF4440 domain-containing protein</fullName>
    </recommendedName>
</protein>
<reference evidence="2 3" key="1">
    <citation type="submission" date="2018-06" db="EMBL/GenBank/DDBJ databases">
        <authorList>
            <consortium name="Pathogen Informatics"/>
            <person name="Doyle S."/>
        </authorList>
    </citation>
    <scope>NUCLEOTIDE SEQUENCE [LARGE SCALE GENOMIC DNA]</scope>
    <source>
        <strain evidence="2 3">NCTC10736</strain>
    </source>
</reference>
<dbReference type="Proteomes" id="UP000255061">
    <property type="component" value="Unassembled WGS sequence"/>
</dbReference>
<gene>
    <name evidence="2" type="ORF">NCTC10736_01289</name>
</gene>